<proteinExistence type="predicted"/>
<protein>
    <submittedName>
        <fullName evidence="2">Prohibitin</fullName>
    </submittedName>
</protein>
<dbReference type="Proteomes" id="UP000046392">
    <property type="component" value="Unplaced"/>
</dbReference>
<reference evidence="2" key="1">
    <citation type="submission" date="2017-02" db="UniProtKB">
        <authorList>
            <consortium name="WormBaseParasite"/>
        </authorList>
    </citation>
    <scope>IDENTIFICATION</scope>
</reference>
<dbReference type="WBParaSite" id="SPAL_0000014600.1">
    <property type="protein sequence ID" value="SPAL_0000014600.1"/>
    <property type="gene ID" value="SPAL_0000014600"/>
</dbReference>
<dbReference type="AlphaFoldDB" id="A0A0N5B243"/>
<accession>A0A0N5B243</accession>
<organism evidence="1 2">
    <name type="scientific">Strongyloides papillosus</name>
    <name type="common">Intestinal threadworm</name>
    <dbReference type="NCBI Taxonomy" id="174720"/>
    <lineage>
        <taxon>Eukaryota</taxon>
        <taxon>Metazoa</taxon>
        <taxon>Ecdysozoa</taxon>
        <taxon>Nematoda</taxon>
        <taxon>Chromadorea</taxon>
        <taxon>Rhabditida</taxon>
        <taxon>Tylenchina</taxon>
        <taxon>Panagrolaimomorpha</taxon>
        <taxon>Strongyloidoidea</taxon>
        <taxon>Strongyloididae</taxon>
        <taxon>Strongyloides</taxon>
    </lineage>
</organism>
<evidence type="ECO:0000313" key="2">
    <source>
        <dbReference type="WBParaSite" id="SPAL_0000014600.1"/>
    </source>
</evidence>
<keyword evidence="1" id="KW-1185">Reference proteome</keyword>
<name>A0A0N5B243_STREA</name>
<sequence length="153" mass="17450">MKHIPSTGKAINYTSLNITGYAALRLQVFRTLKSANLEVYFADVECSLISSNATNVLKLSIDQLVKKKIDALKEMNDKLEVRNIDEVLHDIIQDNIHVAMELGPLTVRLKVQRSTYWVHVNPTKIFVKKRNLENCVICGKKCNLGFYIIVIYI</sequence>
<evidence type="ECO:0000313" key="1">
    <source>
        <dbReference type="Proteomes" id="UP000046392"/>
    </source>
</evidence>